<feature type="transmembrane region" description="Helical" evidence="1">
    <location>
        <begin position="147"/>
        <end position="169"/>
    </location>
</feature>
<feature type="transmembrane region" description="Helical" evidence="1">
    <location>
        <begin position="376"/>
        <end position="392"/>
    </location>
</feature>
<feature type="transmembrane region" description="Helical" evidence="1">
    <location>
        <begin position="7"/>
        <end position="29"/>
    </location>
</feature>
<organism evidence="2 3">
    <name type="scientific">Pseudobutyrivibrio ruminis</name>
    <dbReference type="NCBI Taxonomy" id="46206"/>
    <lineage>
        <taxon>Bacteria</taxon>
        <taxon>Bacillati</taxon>
        <taxon>Bacillota</taxon>
        <taxon>Clostridia</taxon>
        <taxon>Lachnospirales</taxon>
        <taxon>Lachnospiraceae</taxon>
        <taxon>Pseudobutyrivibrio</taxon>
    </lineage>
</organism>
<keyword evidence="1" id="KW-1133">Transmembrane helix</keyword>
<evidence type="ECO:0000256" key="1">
    <source>
        <dbReference type="SAM" id="Phobius"/>
    </source>
</evidence>
<keyword evidence="1" id="KW-0472">Membrane</keyword>
<accession>A0A927UAY5</accession>
<keyword evidence="1" id="KW-0812">Transmembrane</keyword>
<gene>
    <name evidence="2" type="ORF">E7272_02025</name>
</gene>
<feature type="transmembrane region" description="Helical" evidence="1">
    <location>
        <begin position="226"/>
        <end position="246"/>
    </location>
</feature>
<comment type="caution">
    <text evidence="2">The sequence shown here is derived from an EMBL/GenBank/DDBJ whole genome shotgun (WGS) entry which is preliminary data.</text>
</comment>
<feature type="transmembrane region" description="Helical" evidence="1">
    <location>
        <begin position="89"/>
        <end position="112"/>
    </location>
</feature>
<evidence type="ECO:0000313" key="2">
    <source>
        <dbReference type="EMBL" id="MBE5918597.1"/>
    </source>
</evidence>
<feature type="transmembrane region" description="Helical" evidence="1">
    <location>
        <begin position="198"/>
        <end position="214"/>
    </location>
</feature>
<dbReference type="Proteomes" id="UP000766246">
    <property type="component" value="Unassembled WGS sequence"/>
</dbReference>
<evidence type="ECO:0000313" key="3">
    <source>
        <dbReference type="Proteomes" id="UP000766246"/>
    </source>
</evidence>
<feature type="transmembrane region" description="Helical" evidence="1">
    <location>
        <begin position="277"/>
        <end position="295"/>
    </location>
</feature>
<feature type="transmembrane region" description="Helical" evidence="1">
    <location>
        <begin position="338"/>
        <end position="356"/>
    </location>
</feature>
<name>A0A927UAY5_9FIRM</name>
<proteinExistence type="predicted"/>
<sequence length="488" mass="56039">MNKKQDIIRDLCIGILYLLIIFPMLYSMYNSVPACDDFSFGSKTISDNVLLNAIGYAAWNWKNHSGRWLTFFLQNLINPLNIQRHMGRFYGICDIVVFLLVFAVMLYSFRIILSKILELDAKQVKFVTFLIIAVLFTTYYYSEAYNWYIGSTAYTVPFALLLLTIAFTIRYEETLEKKYYIGLILSGLIPATNEFMDVPIGVLYLYVVLGIFRLNLKDKKQFINRLIPLIIFVIGGISCVFAPGNFSRQDSYDVQPSVLMSTKQIVIDIIVRLKDMVARHPLAIIIFVCLILLGIRAGRMSGKNNIIVTAILTFIVVFGAVFPYVYGRAMTTTYLDVRMQYLFDYIIIIGISIGCVRFGRLISPKCAGLLDGKRKFVVYGIFGVLSIIALIYNSNYSRIVQIDIIDKRELIAESYDYWNGIILEIENSNEDDVVITRESEPAWTPYFLYVGLVEEDVYNLPLDEIFSNDIIMPNVYYKKASIRYVIED</sequence>
<feature type="transmembrane region" description="Helical" evidence="1">
    <location>
        <begin position="307"/>
        <end position="326"/>
    </location>
</feature>
<reference evidence="2" key="1">
    <citation type="submission" date="2019-04" db="EMBL/GenBank/DDBJ databases">
        <title>Evolution of Biomass-Degrading Anaerobic Consortia Revealed by Metagenomics.</title>
        <authorList>
            <person name="Peng X."/>
        </authorList>
    </citation>
    <scope>NUCLEOTIDE SEQUENCE</scope>
    <source>
        <strain evidence="2">SIG311</strain>
    </source>
</reference>
<feature type="transmembrane region" description="Helical" evidence="1">
    <location>
        <begin position="124"/>
        <end position="141"/>
    </location>
</feature>
<dbReference type="AlphaFoldDB" id="A0A927UAY5"/>
<dbReference type="EMBL" id="SVER01000004">
    <property type="protein sequence ID" value="MBE5918597.1"/>
    <property type="molecule type" value="Genomic_DNA"/>
</dbReference>
<protein>
    <submittedName>
        <fullName evidence="2">Uncharacterized protein</fullName>
    </submittedName>
</protein>